<dbReference type="Gene3D" id="3.30.40.10">
    <property type="entry name" value="Zinc/RING finger domain, C3HC4 (zinc finger)"/>
    <property type="match status" value="1"/>
</dbReference>
<dbReference type="InterPro" id="IPR019787">
    <property type="entry name" value="Znf_PHD-finger"/>
</dbReference>
<evidence type="ECO:0000256" key="6">
    <source>
        <dbReference type="SAM" id="MobiDB-lite"/>
    </source>
</evidence>
<evidence type="ECO:0000256" key="5">
    <source>
        <dbReference type="SAM" id="Coils"/>
    </source>
</evidence>
<dbReference type="SUPFAM" id="SSF57903">
    <property type="entry name" value="FYVE/PHD zinc finger"/>
    <property type="match status" value="1"/>
</dbReference>
<feature type="compositionally biased region" description="Basic and acidic residues" evidence="6">
    <location>
        <begin position="230"/>
        <end position="240"/>
    </location>
</feature>
<evidence type="ECO:0000256" key="3">
    <source>
        <dbReference type="ARBA" id="ARBA00022833"/>
    </source>
</evidence>
<evidence type="ECO:0000313" key="8">
    <source>
        <dbReference type="EMBL" id="JAT15130.1"/>
    </source>
</evidence>
<sequence length="240" mass="27893">MKKTQIKYPCGSCLKTINKNSKAVLCSDNCQSWYHFKCTDLSNDEFCELERLKMKWVCHKCTMMKTNEIDQDEEMDMSMSELNLILKEQLKNVELVMETLNNDIISAHNEIKKLKDEKIHLEHLLLKKVEEVVKLEGLIEKNSMESYQIVERKIPMKSRLSLPAATTASVSNIRCNRLLSSHNFPPLNKKNTPRKHIINNKRSQSNSFLSVNPFEVLSVEDETQDDECVDINRQEKSQSK</sequence>
<name>A0A1B6KUL3_9HEMI</name>
<reference evidence="8" key="1">
    <citation type="submission" date="2015-11" db="EMBL/GenBank/DDBJ databases">
        <title>De novo transcriptome assembly of four potential Pierce s Disease insect vectors from Arizona vineyards.</title>
        <authorList>
            <person name="Tassone E.E."/>
        </authorList>
    </citation>
    <scope>NUCLEOTIDE SEQUENCE</scope>
</reference>
<dbReference type="PROSITE" id="PS50016">
    <property type="entry name" value="ZF_PHD_2"/>
    <property type="match status" value="1"/>
</dbReference>
<feature type="region of interest" description="Disordered" evidence="6">
    <location>
        <begin position="221"/>
        <end position="240"/>
    </location>
</feature>
<keyword evidence="3" id="KW-0862">Zinc</keyword>
<evidence type="ECO:0000256" key="4">
    <source>
        <dbReference type="PROSITE-ProRule" id="PRU00146"/>
    </source>
</evidence>
<keyword evidence="2 4" id="KW-0863">Zinc-finger</keyword>
<accession>A0A1B6KUL3</accession>
<evidence type="ECO:0000259" key="7">
    <source>
        <dbReference type="PROSITE" id="PS50016"/>
    </source>
</evidence>
<feature type="domain" description="PHD-type" evidence="7">
    <location>
        <begin position="7"/>
        <end position="64"/>
    </location>
</feature>
<feature type="coiled-coil region" evidence="5">
    <location>
        <begin position="83"/>
        <end position="117"/>
    </location>
</feature>
<feature type="non-terminal residue" evidence="8">
    <location>
        <position position="240"/>
    </location>
</feature>
<organism evidence="8">
    <name type="scientific">Graphocephala atropunctata</name>
    <dbReference type="NCBI Taxonomy" id="36148"/>
    <lineage>
        <taxon>Eukaryota</taxon>
        <taxon>Metazoa</taxon>
        <taxon>Ecdysozoa</taxon>
        <taxon>Arthropoda</taxon>
        <taxon>Hexapoda</taxon>
        <taxon>Insecta</taxon>
        <taxon>Pterygota</taxon>
        <taxon>Neoptera</taxon>
        <taxon>Paraneoptera</taxon>
        <taxon>Hemiptera</taxon>
        <taxon>Auchenorrhyncha</taxon>
        <taxon>Membracoidea</taxon>
        <taxon>Cicadellidae</taxon>
        <taxon>Cicadellinae</taxon>
        <taxon>Cicadellini</taxon>
        <taxon>Graphocephala</taxon>
    </lineage>
</organism>
<dbReference type="SMART" id="SM00249">
    <property type="entry name" value="PHD"/>
    <property type="match status" value="1"/>
</dbReference>
<proteinExistence type="predicted"/>
<keyword evidence="5" id="KW-0175">Coiled coil</keyword>
<evidence type="ECO:0000256" key="1">
    <source>
        <dbReference type="ARBA" id="ARBA00022723"/>
    </source>
</evidence>
<evidence type="ECO:0000256" key="2">
    <source>
        <dbReference type="ARBA" id="ARBA00022771"/>
    </source>
</evidence>
<dbReference type="PROSITE" id="PS01359">
    <property type="entry name" value="ZF_PHD_1"/>
    <property type="match status" value="1"/>
</dbReference>
<keyword evidence="1" id="KW-0479">Metal-binding</keyword>
<gene>
    <name evidence="8" type="ORF">g.36549</name>
</gene>
<dbReference type="InterPro" id="IPR013083">
    <property type="entry name" value="Znf_RING/FYVE/PHD"/>
</dbReference>
<dbReference type="InterPro" id="IPR011011">
    <property type="entry name" value="Znf_FYVE_PHD"/>
</dbReference>
<dbReference type="AlphaFoldDB" id="A0A1B6KUL3"/>
<dbReference type="EMBL" id="GEBQ01024847">
    <property type="protein sequence ID" value="JAT15130.1"/>
    <property type="molecule type" value="Transcribed_RNA"/>
</dbReference>
<dbReference type="InterPro" id="IPR019786">
    <property type="entry name" value="Zinc_finger_PHD-type_CS"/>
</dbReference>
<protein>
    <recommendedName>
        <fullName evidence="7">PHD-type domain-containing protein</fullName>
    </recommendedName>
</protein>
<dbReference type="InterPro" id="IPR001965">
    <property type="entry name" value="Znf_PHD"/>
</dbReference>
<dbReference type="GO" id="GO:0008270">
    <property type="term" value="F:zinc ion binding"/>
    <property type="evidence" value="ECO:0007669"/>
    <property type="project" value="UniProtKB-KW"/>
</dbReference>